<evidence type="ECO:0000256" key="1">
    <source>
        <dbReference type="SAM" id="Phobius"/>
    </source>
</evidence>
<evidence type="ECO:0000313" key="2">
    <source>
        <dbReference type="EMBL" id="DAD20810.1"/>
    </source>
</evidence>
<keyword evidence="1" id="KW-0812">Transmembrane</keyword>
<sequence>MMGVRMDFAFTESCFGGEMECISKETKVHKSDGCKSTNRSLTPLCVFDTYLCTDFCLSVLTLLGFLFSFLKLGLFSGFFCIKFRRQVSKVIGKLDLDPVDDIKGNSALDLAKENRVSAQTTDRWKQMGCEEKKAAVHAEMKRVNQLPANSSYATHRLRVLNKVLQLMSIQRTRSQDEELELLFAGLSL</sequence>
<name>A0A822XKC4_NELNU</name>
<evidence type="ECO:0000313" key="3">
    <source>
        <dbReference type="Proteomes" id="UP000607653"/>
    </source>
</evidence>
<keyword evidence="1" id="KW-1133">Transmembrane helix</keyword>
<dbReference type="EMBL" id="DUZY01000001">
    <property type="protein sequence ID" value="DAD20810.1"/>
    <property type="molecule type" value="Genomic_DNA"/>
</dbReference>
<comment type="caution">
    <text evidence="2">The sequence shown here is derived from an EMBL/GenBank/DDBJ whole genome shotgun (WGS) entry which is preliminary data.</text>
</comment>
<accession>A0A822XKC4</accession>
<protein>
    <submittedName>
        <fullName evidence="2">Uncharacterized protein</fullName>
    </submittedName>
</protein>
<dbReference type="AlphaFoldDB" id="A0A822XKC4"/>
<keyword evidence="1" id="KW-0472">Membrane</keyword>
<gene>
    <name evidence="2" type="ORF">HUJ06_022273</name>
</gene>
<keyword evidence="3" id="KW-1185">Reference proteome</keyword>
<proteinExistence type="predicted"/>
<reference evidence="2 3" key="1">
    <citation type="journal article" date="2020" name="Mol. Biol. Evol.">
        <title>Distinct Expression and Methylation Patterns for Genes with Different Fates following a Single Whole-Genome Duplication in Flowering Plants.</title>
        <authorList>
            <person name="Shi T."/>
            <person name="Rahmani R.S."/>
            <person name="Gugger P.F."/>
            <person name="Wang M."/>
            <person name="Li H."/>
            <person name="Zhang Y."/>
            <person name="Li Z."/>
            <person name="Wang Q."/>
            <person name="Van de Peer Y."/>
            <person name="Marchal K."/>
            <person name="Chen J."/>
        </authorList>
    </citation>
    <scope>NUCLEOTIDE SEQUENCE [LARGE SCALE GENOMIC DNA]</scope>
    <source>
        <tissue evidence="2">Leaf</tissue>
    </source>
</reference>
<organism evidence="2 3">
    <name type="scientific">Nelumbo nucifera</name>
    <name type="common">Sacred lotus</name>
    <dbReference type="NCBI Taxonomy" id="4432"/>
    <lineage>
        <taxon>Eukaryota</taxon>
        <taxon>Viridiplantae</taxon>
        <taxon>Streptophyta</taxon>
        <taxon>Embryophyta</taxon>
        <taxon>Tracheophyta</taxon>
        <taxon>Spermatophyta</taxon>
        <taxon>Magnoliopsida</taxon>
        <taxon>Proteales</taxon>
        <taxon>Nelumbonaceae</taxon>
        <taxon>Nelumbo</taxon>
    </lineage>
</organism>
<dbReference type="Proteomes" id="UP000607653">
    <property type="component" value="Unassembled WGS sequence"/>
</dbReference>
<feature type="transmembrane region" description="Helical" evidence="1">
    <location>
        <begin position="57"/>
        <end position="81"/>
    </location>
</feature>